<dbReference type="InParanoid" id="A0A2K2CK83"/>
<dbReference type="EMBL" id="CM000883">
    <property type="protein sequence ID" value="PNT62443.1"/>
    <property type="molecule type" value="Genomic_DNA"/>
</dbReference>
<evidence type="ECO:0000313" key="2">
    <source>
        <dbReference type="EnsemblPlants" id="PNT62443"/>
    </source>
</evidence>
<keyword evidence="3" id="KW-1185">Reference proteome</keyword>
<dbReference type="Gramene" id="PNT62443">
    <property type="protein sequence ID" value="PNT62443"/>
    <property type="gene ID" value="BRADI_4g03497v3"/>
</dbReference>
<sequence>MRLPMWAAGSGYRPSLNNREKEHDRASTKLCWWPINR</sequence>
<dbReference type="EnsemblPlants" id="PNT62443">
    <property type="protein sequence ID" value="PNT62443"/>
    <property type="gene ID" value="BRADI_4g03497v3"/>
</dbReference>
<reference evidence="1" key="2">
    <citation type="submission" date="2017-06" db="EMBL/GenBank/DDBJ databases">
        <title>WGS assembly of Brachypodium distachyon.</title>
        <authorList>
            <consortium name="The International Brachypodium Initiative"/>
            <person name="Lucas S."/>
            <person name="Harmon-Smith M."/>
            <person name="Lail K."/>
            <person name="Tice H."/>
            <person name="Grimwood J."/>
            <person name="Bruce D."/>
            <person name="Barry K."/>
            <person name="Shu S."/>
            <person name="Lindquist E."/>
            <person name="Wang M."/>
            <person name="Pitluck S."/>
            <person name="Vogel J.P."/>
            <person name="Garvin D.F."/>
            <person name="Mockler T.C."/>
            <person name="Schmutz J."/>
            <person name="Rokhsar D."/>
            <person name="Bevan M.W."/>
        </authorList>
    </citation>
    <scope>NUCLEOTIDE SEQUENCE</scope>
    <source>
        <strain evidence="1">Bd21</strain>
    </source>
</reference>
<organism evidence="1">
    <name type="scientific">Brachypodium distachyon</name>
    <name type="common">Purple false brome</name>
    <name type="synonym">Trachynia distachya</name>
    <dbReference type="NCBI Taxonomy" id="15368"/>
    <lineage>
        <taxon>Eukaryota</taxon>
        <taxon>Viridiplantae</taxon>
        <taxon>Streptophyta</taxon>
        <taxon>Embryophyta</taxon>
        <taxon>Tracheophyta</taxon>
        <taxon>Spermatophyta</taxon>
        <taxon>Magnoliopsida</taxon>
        <taxon>Liliopsida</taxon>
        <taxon>Poales</taxon>
        <taxon>Poaceae</taxon>
        <taxon>BOP clade</taxon>
        <taxon>Pooideae</taxon>
        <taxon>Stipodae</taxon>
        <taxon>Brachypodieae</taxon>
        <taxon>Brachypodium</taxon>
    </lineage>
</organism>
<reference evidence="2" key="3">
    <citation type="submission" date="2018-08" db="UniProtKB">
        <authorList>
            <consortium name="EnsemblPlants"/>
        </authorList>
    </citation>
    <scope>IDENTIFICATION</scope>
    <source>
        <strain evidence="2">cv. Bd21</strain>
    </source>
</reference>
<proteinExistence type="predicted"/>
<dbReference type="Proteomes" id="UP000008810">
    <property type="component" value="Chromosome 4"/>
</dbReference>
<evidence type="ECO:0000313" key="3">
    <source>
        <dbReference type="Proteomes" id="UP000008810"/>
    </source>
</evidence>
<evidence type="ECO:0000313" key="1">
    <source>
        <dbReference type="EMBL" id="PNT62443.1"/>
    </source>
</evidence>
<dbReference type="AlphaFoldDB" id="A0A2K2CK83"/>
<gene>
    <name evidence="1" type="ORF">BRADI_4g03497v3</name>
</gene>
<reference evidence="1 2" key="1">
    <citation type="journal article" date="2010" name="Nature">
        <title>Genome sequencing and analysis of the model grass Brachypodium distachyon.</title>
        <authorList>
            <consortium name="International Brachypodium Initiative"/>
        </authorList>
    </citation>
    <scope>NUCLEOTIDE SEQUENCE [LARGE SCALE GENOMIC DNA]</scope>
    <source>
        <strain evidence="1 2">Bd21</strain>
    </source>
</reference>
<protein>
    <submittedName>
        <fullName evidence="1 2">Uncharacterized protein</fullName>
    </submittedName>
</protein>
<name>A0A2K2CK83_BRADI</name>
<accession>A0A2K2CK83</accession>